<keyword evidence="3" id="KW-1185">Reference proteome</keyword>
<protein>
    <submittedName>
        <fullName evidence="2">Uncharacterized protein</fullName>
    </submittedName>
</protein>
<gene>
    <name evidence="2" type="ORF">TWF506_009519</name>
</gene>
<evidence type="ECO:0000313" key="3">
    <source>
        <dbReference type="Proteomes" id="UP001307849"/>
    </source>
</evidence>
<organism evidence="2 3">
    <name type="scientific">Arthrobotrys conoides</name>
    <dbReference type="NCBI Taxonomy" id="74498"/>
    <lineage>
        <taxon>Eukaryota</taxon>
        <taxon>Fungi</taxon>
        <taxon>Dikarya</taxon>
        <taxon>Ascomycota</taxon>
        <taxon>Pezizomycotina</taxon>
        <taxon>Orbiliomycetes</taxon>
        <taxon>Orbiliales</taxon>
        <taxon>Orbiliaceae</taxon>
        <taxon>Arthrobotrys</taxon>
    </lineage>
</organism>
<feature type="compositionally biased region" description="Basic and acidic residues" evidence="1">
    <location>
        <begin position="221"/>
        <end position="238"/>
    </location>
</feature>
<evidence type="ECO:0000256" key="1">
    <source>
        <dbReference type="SAM" id="MobiDB-lite"/>
    </source>
</evidence>
<comment type="caution">
    <text evidence="2">The sequence shown here is derived from an EMBL/GenBank/DDBJ whole genome shotgun (WGS) entry which is preliminary data.</text>
</comment>
<dbReference type="AlphaFoldDB" id="A0AAN8N9L2"/>
<dbReference type="Proteomes" id="UP001307849">
    <property type="component" value="Unassembled WGS sequence"/>
</dbReference>
<name>A0AAN8N9L2_9PEZI</name>
<feature type="compositionally biased region" description="Low complexity" evidence="1">
    <location>
        <begin position="203"/>
        <end position="216"/>
    </location>
</feature>
<accession>A0AAN8N9L2</accession>
<proteinExistence type="predicted"/>
<dbReference type="EMBL" id="JAVHJM010000007">
    <property type="protein sequence ID" value="KAK6510411.1"/>
    <property type="molecule type" value="Genomic_DNA"/>
</dbReference>
<feature type="region of interest" description="Disordered" evidence="1">
    <location>
        <begin position="203"/>
        <end position="238"/>
    </location>
</feature>
<evidence type="ECO:0000313" key="2">
    <source>
        <dbReference type="EMBL" id="KAK6510411.1"/>
    </source>
</evidence>
<reference evidence="2 3" key="1">
    <citation type="submission" date="2019-10" db="EMBL/GenBank/DDBJ databases">
        <authorList>
            <person name="Palmer J.M."/>
        </authorList>
    </citation>
    <scope>NUCLEOTIDE SEQUENCE [LARGE SCALE GENOMIC DNA]</scope>
    <source>
        <strain evidence="2 3">TWF506</strain>
    </source>
</reference>
<sequence length="238" mass="25818">MNRVQTFLPPNVHILAYKTISINSQASALDGIPLICGTFLYINDPLGDQSDTVGVKCNLKDVPPSIMAIASDQMERIRQSERDSRVKWVTDQRVYVREPTFTVGMVKILDPDIAILGSLPIPADSVNHGVSINGGLNEQLQSEYNLPNDEDVVMGFPLDPSVGTLSHVQGTSFVDAQNQDVLGHNGSAVPARVKGIKQETGHANGFAASSSSSTTGHSHKEHKDGAFDHKKIKYEDEN</sequence>